<keyword evidence="4" id="KW-1185">Reference proteome</keyword>
<evidence type="ECO:0000313" key="4">
    <source>
        <dbReference type="Proteomes" id="UP000649617"/>
    </source>
</evidence>
<proteinExistence type="inferred from homology"/>
<comment type="caution">
    <text evidence="3">The sequence shown here is derived from an EMBL/GenBank/DDBJ whole genome shotgun (WGS) entry which is preliminary data.</text>
</comment>
<dbReference type="GO" id="GO:0017040">
    <property type="term" value="F:N-acylsphingosine amidohydrolase activity"/>
    <property type="evidence" value="ECO:0007669"/>
    <property type="project" value="InterPro"/>
</dbReference>
<sequence length="178" mass="19808">MTSILKEMAKEMAEGKVYRWPGAPPGIPTEAQLWEGQTDVVADDPPIGGKFGDVKSDVAPWNYRPGSVAQATIWGAHPRNNLRRNSTFVSVWRSEDGKSNWKMVADDNDWELSFEWKRVGISASTVTITWEIPADVKPGFYSLHYSGEAKHMGSIKTISGRSRVFPVEGLPEVNVTMQ</sequence>
<dbReference type="OrthoDB" id="191371at2759"/>
<name>A0A812IX28_SYMPI</name>
<comment type="similarity">
    <text evidence="1">Belongs to the neutral ceramidase family.</text>
</comment>
<feature type="domain" description="Neutral/alkaline non-lysosomal ceramidase C-terminal" evidence="2">
    <location>
        <begin position="6"/>
        <end position="167"/>
    </location>
</feature>
<dbReference type="InterPro" id="IPR038445">
    <property type="entry name" value="NCDase_C_sf"/>
</dbReference>
<protein>
    <recommendedName>
        <fullName evidence="2">Neutral/alkaline non-lysosomal ceramidase C-terminal domain-containing protein</fullName>
    </recommendedName>
</protein>
<dbReference type="Gene3D" id="2.60.40.2300">
    <property type="entry name" value="Neutral/alkaline non-lysosomal ceramidase, C-terminal domain"/>
    <property type="match status" value="1"/>
</dbReference>
<dbReference type="GO" id="GO:0042759">
    <property type="term" value="P:long-chain fatty acid biosynthetic process"/>
    <property type="evidence" value="ECO:0007669"/>
    <property type="project" value="TreeGrafter"/>
</dbReference>
<dbReference type="GO" id="GO:0016020">
    <property type="term" value="C:membrane"/>
    <property type="evidence" value="ECO:0007669"/>
    <property type="project" value="GOC"/>
</dbReference>
<dbReference type="InterPro" id="IPR006823">
    <property type="entry name" value="Ceramidase_alk"/>
</dbReference>
<evidence type="ECO:0000259" key="2">
    <source>
        <dbReference type="Pfam" id="PF17048"/>
    </source>
</evidence>
<dbReference type="GO" id="GO:0046512">
    <property type="term" value="P:sphingosine biosynthetic process"/>
    <property type="evidence" value="ECO:0007669"/>
    <property type="project" value="TreeGrafter"/>
</dbReference>
<accession>A0A812IX28</accession>
<evidence type="ECO:0000313" key="3">
    <source>
        <dbReference type="EMBL" id="CAE7176860.1"/>
    </source>
</evidence>
<dbReference type="GO" id="GO:0046514">
    <property type="term" value="P:ceramide catabolic process"/>
    <property type="evidence" value="ECO:0007669"/>
    <property type="project" value="InterPro"/>
</dbReference>
<reference evidence="3" key="1">
    <citation type="submission" date="2021-02" db="EMBL/GenBank/DDBJ databases">
        <authorList>
            <person name="Dougan E. K."/>
            <person name="Rhodes N."/>
            <person name="Thang M."/>
            <person name="Chan C."/>
        </authorList>
    </citation>
    <scope>NUCLEOTIDE SEQUENCE</scope>
</reference>
<dbReference type="AlphaFoldDB" id="A0A812IX28"/>
<gene>
    <name evidence="3" type="ORF">SPIL2461_LOCUS933</name>
</gene>
<dbReference type="PANTHER" id="PTHR12670">
    <property type="entry name" value="CERAMIDASE"/>
    <property type="match status" value="1"/>
</dbReference>
<dbReference type="GO" id="GO:0005576">
    <property type="term" value="C:extracellular region"/>
    <property type="evidence" value="ECO:0007669"/>
    <property type="project" value="TreeGrafter"/>
</dbReference>
<organism evidence="3 4">
    <name type="scientific">Symbiodinium pilosum</name>
    <name type="common">Dinoflagellate</name>
    <dbReference type="NCBI Taxonomy" id="2952"/>
    <lineage>
        <taxon>Eukaryota</taxon>
        <taxon>Sar</taxon>
        <taxon>Alveolata</taxon>
        <taxon>Dinophyceae</taxon>
        <taxon>Suessiales</taxon>
        <taxon>Symbiodiniaceae</taxon>
        <taxon>Symbiodinium</taxon>
    </lineage>
</organism>
<dbReference type="Proteomes" id="UP000649617">
    <property type="component" value="Unassembled WGS sequence"/>
</dbReference>
<dbReference type="EMBL" id="CAJNIZ010000860">
    <property type="protein sequence ID" value="CAE7176860.1"/>
    <property type="molecule type" value="Genomic_DNA"/>
</dbReference>
<dbReference type="Pfam" id="PF17048">
    <property type="entry name" value="Ceramidse_alk_C"/>
    <property type="match status" value="1"/>
</dbReference>
<dbReference type="PANTHER" id="PTHR12670:SF1">
    <property type="entry name" value="NEUTRAL CERAMIDASE"/>
    <property type="match status" value="1"/>
</dbReference>
<evidence type="ECO:0000256" key="1">
    <source>
        <dbReference type="ARBA" id="ARBA00009835"/>
    </source>
</evidence>
<dbReference type="InterPro" id="IPR031331">
    <property type="entry name" value="NEUT/ALK_ceramidase_C"/>
</dbReference>